<evidence type="ECO:0000256" key="4">
    <source>
        <dbReference type="ARBA" id="ARBA00022643"/>
    </source>
</evidence>
<protein>
    <submittedName>
        <fullName evidence="8">Nitroreductase</fullName>
    </submittedName>
</protein>
<keyword evidence="6" id="KW-0560">Oxidoreductase</keyword>
<reference evidence="8" key="1">
    <citation type="journal article" date="2014" name="Int. J. Syst. Evol. Microbiol.">
        <title>Complete genome sequence of Corynebacterium casei LMG S-19264T (=DSM 44701T), isolated from a smear-ripened cheese.</title>
        <authorList>
            <consortium name="US DOE Joint Genome Institute (JGI-PGF)"/>
            <person name="Walter F."/>
            <person name="Albersmeier A."/>
            <person name="Kalinowski J."/>
            <person name="Ruckert C."/>
        </authorList>
    </citation>
    <scope>NUCLEOTIDE SEQUENCE</scope>
    <source>
        <strain evidence="8">KCTC 23224</strain>
    </source>
</reference>
<dbReference type="SUPFAM" id="SSF55469">
    <property type="entry name" value="FMN-dependent nitroreductase-like"/>
    <property type="match status" value="1"/>
</dbReference>
<dbReference type="Gene3D" id="3.40.109.10">
    <property type="entry name" value="NADH Oxidase"/>
    <property type="match status" value="1"/>
</dbReference>
<proteinExistence type="inferred from homology"/>
<keyword evidence="4" id="KW-0288">FMN</keyword>
<dbReference type="InterPro" id="IPR029479">
    <property type="entry name" value="Nitroreductase"/>
</dbReference>
<comment type="cofactor">
    <cofactor evidence="1">
        <name>FMN</name>
        <dbReference type="ChEBI" id="CHEBI:58210"/>
    </cofactor>
</comment>
<dbReference type="GO" id="GO:0016491">
    <property type="term" value="F:oxidoreductase activity"/>
    <property type="evidence" value="ECO:0007669"/>
    <property type="project" value="UniProtKB-KW"/>
</dbReference>
<comment type="caution">
    <text evidence="8">The sequence shown here is derived from an EMBL/GenBank/DDBJ whole genome shotgun (WGS) entry which is preliminary data.</text>
</comment>
<dbReference type="RefSeq" id="WP_189585480.1">
    <property type="nucleotide sequence ID" value="NZ_BMYF01000025.1"/>
</dbReference>
<keyword evidence="5" id="KW-0521">NADP</keyword>
<comment type="similarity">
    <text evidence="2">Belongs to the nitroreductase family.</text>
</comment>
<accession>A0A8J3CYT0</accession>
<evidence type="ECO:0000259" key="7">
    <source>
        <dbReference type="Pfam" id="PF00881"/>
    </source>
</evidence>
<gene>
    <name evidence="8" type="ORF">GCM10008106_33530</name>
</gene>
<dbReference type="InterPro" id="IPR000415">
    <property type="entry name" value="Nitroreductase-like"/>
</dbReference>
<dbReference type="CDD" id="cd02149">
    <property type="entry name" value="NfsB-like"/>
    <property type="match status" value="1"/>
</dbReference>
<evidence type="ECO:0000256" key="1">
    <source>
        <dbReference type="ARBA" id="ARBA00001917"/>
    </source>
</evidence>
<dbReference type="Proteomes" id="UP000642809">
    <property type="component" value="Unassembled WGS sequence"/>
</dbReference>
<evidence type="ECO:0000256" key="3">
    <source>
        <dbReference type="ARBA" id="ARBA00022630"/>
    </source>
</evidence>
<dbReference type="PANTHER" id="PTHR43673:SF2">
    <property type="entry name" value="NITROREDUCTASE"/>
    <property type="match status" value="1"/>
</dbReference>
<evidence type="ECO:0000256" key="6">
    <source>
        <dbReference type="ARBA" id="ARBA00023002"/>
    </source>
</evidence>
<dbReference type="Pfam" id="PF00881">
    <property type="entry name" value="Nitroreductase"/>
    <property type="match status" value="1"/>
</dbReference>
<evidence type="ECO:0000313" key="9">
    <source>
        <dbReference type="Proteomes" id="UP000642809"/>
    </source>
</evidence>
<evidence type="ECO:0000256" key="5">
    <source>
        <dbReference type="ARBA" id="ARBA00022857"/>
    </source>
</evidence>
<dbReference type="EMBL" id="BMYF01000025">
    <property type="protein sequence ID" value="GHB50033.1"/>
    <property type="molecule type" value="Genomic_DNA"/>
</dbReference>
<dbReference type="PANTHER" id="PTHR43673">
    <property type="entry name" value="NAD(P)H NITROREDUCTASE YDGI-RELATED"/>
    <property type="match status" value="1"/>
</dbReference>
<keyword evidence="9" id="KW-1185">Reference proteome</keyword>
<evidence type="ECO:0000256" key="2">
    <source>
        <dbReference type="ARBA" id="ARBA00007118"/>
    </source>
</evidence>
<keyword evidence="3" id="KW-0285">Flavoprotein</keyword>
<reference evidence="8" key="2">
    <citation type="submission" date="2020-09" db="EMBL/GenBank/DDBJ databases">
        <authorList>
            <person name="Sun Q."/>
            <person name="Kim S."/>
        </authorList>
    </citation>
    <scope>NUCLEOTIDE SEQUENCE</scope>
    <source>
        <strain evidence="8">KCTC 23224</strain>
    </source>
</reference>
<dbReference type="AlphaFoldDB" id="A0A8J3CYT0"/>
<evidence type="ECO:0000313" key="8">
    <source>
        <dbReference type="EMBL" id="GHB50033.1"/>
    </source>
</evidence>
<dbReference type="InterPro" id="IPR033878">
    <property type="entry name" value="NfsB-like"/>
</dbReference>
<feature type="domain" description="Nitroreductase" evidence="7">
    <location>
        <begin position="10"/>
        <end position="185"/>
    </location>
</feature>
<name>A0A8J3CYT0_9BACT</name>
<organism evidence="8 9">
    <name type="scientific">Mongoliitalea lutea</name>
    <dbReference type="NCBI Taxonomy" id="849756"/>
    <lineage>
        <taxon>Bacteria</taxon>
        <taxon>Pseudomonadati</taxon>
        <taxon>Bacteroidota</taxon>
        <taxon>Cytophagia</taxon>
        <taxon>Cytophagales</taxon>
        <taxon>Cyclobacteriaceae</taxon>
        <taxon>Mongoliitalea</taxon>
    </lineage>
</organism>
<sequence>MNTTINSLNWRYAAKRMNGKQVPAEKLENILEAIRLTATSNGLQPFTVLVIEDKEMREKLHATAVKQPQVVEGSHLLVFAAWKNITAEQIDTYFDLVYEERGMEKGALDQYANFLKEHFSKQTETEIFNWASKQAYIALGTALVAAAEEKVDSTPMEGFNPAEVDQILGLAEKGMGASSLLALGYRDESADHLVDAKKVRRSKDKLFVKI</sequence>